<feature type="region of interest" description="Disordered" evidence="1">
    <location>
        <begin position="195"/>
        <end position="218"/>
    </location>
</feature>
<feature type="compositionally biased region" description="Low complexity" evidence="1">
    <location>
        <begin position="242"/>
        <end position="254"/>
    </location>
</feature>
<feature type="compositionally biased region" description="Polar residues" evidence="1">
    <location>
        <begin position="1"/>
        <end position="21"/>
    </location>
</feature>
<gene>
    <name evidence="2" type="ORF">OE88DRAFT_1735055</name>
</gene>
<feature type="region of interest" description="Disordered" evidence="1">
    <location>
        <begin position="1"/>
        <end position="53"/>
    </location>
</feature>
<name>A0A5C3N477_9AGAM</name>
<protein>
    <submittedName>
        <fullName evidence="2">Uncharacterized protein</fullName>
    </submittedName>
</protein>
<feature type="region of interest" description="Disordered" evidence="1">
    <location>
        <begin position="332"/>
        <end position="388"/>
    </location>
</feature>
<dbReference type="OrthoDB" id="5594178at2759"/>
<accession>A0A5C3N477</accession>
<evidence type="ECO:0000256" key="1">
    <source>
        <dbReference type="SAM" id="MobiDB-lite"/>
    </source>
</evidence>
<feature type="compositionally biased region" description="Low complexity" evidence="1">
    <location>
        <begin position="25"/>
        <end position="48"/>
    </location>
</feature>
<proteinExistence type="predicted"/>
<evidence type="ECO:0000313" key="3">
    <source>
        <dbReference type="Proteomes" id="UP000305948"/>
    </source>
</evidence>
<feature type="compositionally biased region" description="Low complexity" evidence="1">
    <location>
        <begin position="332"/>
        <end position="342"/>
    </location>
</feature>
<feature type="compositionally biased region" description="Low complexity" evidence="1">
    <location>
        <begin position="460"/>
        <end position="483"/>
    </location>
</feature>
<feature type="compositionally biased region" description="Basic residues" evidence="1">
    <location>
        <begin position="257"/>
        <end position="266"/>
    </location>
</feature>
<feature type="region of interest" description="Disordered" evidence="1">
    <location>
        <begin position="242"/>
        <end position="273"/>
    </location>
</feature>
<dbReference type="Proteomes" id="UP000305948">
    <property type="component" value="Unassembled WGS sequence"/>
</dbReference>
<evidence type="ECO:0000313" key="2">
    <source>
        <dbReference type="EMBL" id="TFK52053.1"/>
    </source>
</evidence>
<reference evidence="2 3" key="1">
    <citation type="journal article" date="2019" name="Nat. Ecol. Evol.">
        <title>Megaphylogeny resolves global patterns of mushroom evolution.</title>
        <authorList>
            <person name="Varga T."/>
            <person name="Krizsan K."/>
            <person name="Foldi C."/>
            <person name="Dima B."/>
            <person name="Sanchez-Garcia M."/>
            <person name="Sanchez-Ramirez S."/>
            <person name="Szollosi G.J."/>
            <person name="Szarkandi J.G."/>
            <person name="Papp V."/>
            <person name="Albert L."/>
            <person name="Andreopoulos W."/>
            <person name="Angelini C."/>
            <person name="Antonin V."/>
            <person name="Barry K.W."/>
            <person name="Bougher N.L."/>
            <person name="Buchanan P."/>
            <person name="Buyck B."/>
            <person name="Bense V."/>
            <person name="Catcheside P."/>
            <person name="Chovatia M."/>
            <person name="Cooper J."/>
            <person name="Damon W."/>
            <person name="Desjardin D."/>
            <person name="Finy P."/>
            <person name="Geml J."/>
            <person name="Haridas S."/>
            <person name="Hughes K."/>
            <person name="Justo A."/>
            <person name="Karasinski D."/>
            <person name="Kautmanova I."/>
            <person name="Kiss B."/>
            <person name="Kocsube S."/>
            <person name="Kotiranta H."/>
            <person name="LaButti K.M."/>
            <person name="Lechner B.E."/>
            <person name="Liimatainen K."/>
            <person name="Lipzen A."/>
            <person name="Lukacs Z."/>
            <person name="Mihaltcheva S."/>
            <person name="Morgado L.N."/>
            <person name="Niskanen T."/>
            <person name="Noordeloos M.E."/>
            <person name="Ohm R.A."/>
            <person name="Ortiz-Santana B."/>
            <person name="Ovrebo C."/>
            <person name="Racz N."/>
            <person name="Riley R."/>
            <person name="Savchenko A."/>
            <person name="Shiryaev A."/>
            <person name="Soop K."/>
            <person name="Spirin V."/>
            <person name="Szebenyi C."/>
            <person name="Tomsovsky M."/>
            <person name="Tulloss R.E."/>
            <person name="Uehling J."/>
            <person name="Grigoriev I.V."/>
            <person name="Vagvolgyi C."/>
            <person name="Papp T."/>
            <person name="Martin F.M."/>
            <person name="Miettinen O."/>
            <person name="Hibbett D.S."/>
            <person name="Nagy L.G."/>
        </authorList>
    </citation>
    <scope>NUCLEOTIDE SEQUENCE [LARGE SCALE GENOMIC DNA]</scope>
    <source>
        <strain evidence="2 3">OMC1185</strain>
    </source>
</reference>
<organism evidence="2 3">
    <name type="scientific">Heliocybe sulcata</name>
    <dbReference type="NCBI Taxonomy" id="5364"/>
    <lineage>
        <taxon>Eukaryota</taxon>
        <taxon>Fungi</taxon>
        <taxon>Dikarya</taxon>
        <taxon>Basidiomycota</taxon>
        <taxon>Agaricomycotina</taxon>
        <taxon>Agaricomycetes</taxon>
        <taxon>Gloeophyllales</taxon>
        <taxon>Gloeophyllaceae</taxon>
        <taxon>Heliocybe</taxon>
    </lineage>
</organism>
<dbReference type="AlphaFoldDB" id="A0A5C3N477"/>
<dbReference type="EMBL" id="ML213510">
    <property type="protein sequence ID" value="TFK52053.1"/>
    <property type="molecule type" value="Genomic_DNA"/>
</dbReference>
<sequence>MERRSISSVTVIPSDSTFTRNQPREPSSATSDAETSTDNSTATTPVTSGMPTGTVVIPVHERSGTIIARPSWDPTVKYWGPKQTATCDGDVDMDTSITHDTDTSPSLQRCPFTTPHRAVGIVSESPPASPAGPSTEMNVEPHIIINPEELGANGVGVEDGIVSLEPNDDFAMGAPPGAPGAIDDTPTVRRAEDMIGPADNETPRAGPTTLPNALPMPTPGWEPSIRAAGDSRIAGLRTAAQNAEAGATAGTTTAEGRHHHHHHHHRDSTETGPYRDEDVLLSLQLLAYLSKYPHVRQAFYKPLASFHPATVNLTQRNGYQATVGSSVSASAASGSSLATPASHTVGLGSTPSKEIHGFFKSLGRGKEKEKQPQRPVSPPPPSSAAPVRHTNVFSLVERFTFRPSLSEADLPNAPLSTQGCSACSGFADVTCCHDGEAKQLLGYHHPVRHQIARNQPPEPSSATSDTETSTNNSTATTPVPALS</sequence>
<keyword evidence="3" id="KW-1185">Reference proteome</keyword>
<dbReference type="STRING" id="5364.A0A5C3N477"/>
<feature type="region of interest" description="Disordered" evidence="1">
    <location>
        <begin position="451"/>
        <end position="483"/>
    </location>
</feature>